<proteinExistence type="predicted"/>
<evidence type="ECO:0000256" key="5">
    <source>
        <dbReference type="ARBA" id="ARBA00023242"/>
    </source>
</evidence>
<reference evidence="8" key="1">
    <citation type="submission" date="2015-02" db="EMBL/GenBank/DDBJ databases">
        <title>Genome sequencing for Strongylocentrotus purpuratus.</title>
        <authorList>
            <person name="Murali S."/>
            <person name="Liu Y."/>
            <person name="Vee V."/>
            <person name="English A."/>
            <person name="Wang M."/>
            <person name="Skinner E."/>
            <person name="Han Y."/>
            <person name="Muzny D.M."/>
            <person name="Worley K.C."/>
            <person name="Gibbs R.A."/>
        </authorList>
    </citation>
    <scope>NUCLEOTIDE SEQUENCE</scope>
</reference>
<organism evidence="7 8">
    <name type="scientific">Strongylocentrotus purpuratus</name>
    <name type="common">Purple sea urchin</name>
    <dbReference type="NCBI Taxonomy" id="7668"/>
    <lineage>
        <taxon>Eukaryota</taxon>
        <taxon>Metazoa</taxon>
        <taxon>Echinodermata</taxon>
        <taxon>Eleutherozoa</taxon>
        <taxon>Echinozoa</taxon>
        <taxon>Echinoidea</taxon>
        <taxon>Euechinoidea</taxon>
        <taxon>Echinacea</taxon>
        <taxon>Camarodonta</taxon>
        <taxon>Echinidea</taxon>
        <taxon>Strongylocentrotidae</taxon>
        <taxon>Strongylocentrotus</taxon>
    </lineage>
</organism>
<keyword evidence="5" id="KW-0539">Nucleus</keyword>
<dbReference type="FunFam" id="3.10.110.10:FF:000050">
    <property type="entry name" value="eIF-2-alpha kinase GCN2"/>
    <property type="match status" value="1"/>
</dbReference>
<dbReference type="PANTHER" id="PTHR15628">
    <property type="entry name" value="RWD DOMAIN-CONTAINING PROTEIN 3"/>
    <property type="match status" value="1"/>
</dbReference>
<dbReference type="GO" id="GO:0005737">
    <property type="term" value="C:cytoplasm"/>
    <property type="evidence" value="ECO:0007669"/>
    <property type="project" value="UniProtKB-SubCell"/>
</dbReference>
<dbReference type="InterPro" id="IPR006575">
    <property type="entry name" value="RWD_dom"/>
</dbReference>
<dbReference type="Proteomes" id="UP000007110">
    <property type="component" value="Unassembled WGS sequence"/>
</dbReference>
<dbReference type="Gene3D" id="3.10.110.10">
    <property type="entry name" value="Ubiquitin Conjugating Enzyme"/>
    <property type="match status" value="1"/>
</dbReference>
<reference evidence="7" key="2">
    <citation type="submission" date="2021-01" db="UniProtKB">
        <authorList>
            <consortium name="EnsemblMetazoa"/>
        </authorList>
    </citation>
    <scope>IDENTIFICATION</scope>
</reference>
<dbReference type="KEGG" id="spu:115925481"/>
<dbReference type="GO" id="GO:0033235">
    <property type="term" value="P:positive regulation of protein sumoylation"/>
    <property type="evidence" value="ECO:0007669"/>
    <property type="project" value="InterPro"/>
</dbReference>
<dbReference type="CDD" id="cd24164">
    <property type="entry name" value="RWDD3_C"/>
    <property type="match status" value="1"/>
</dbReference>
<dbReference type="FunCoup" id="A0A7M7P2Q7">
    <property type="interactions" value="334"/>
</dbReference>
<dbReference type="AlphaFoldDB" id="A0A7M7P2Q7"/>
<evidence type="ECO:0000256" key="1">
    <source>
        <dbReference type="ARBA" id="ARBA00004123"/>
    </source>
</evidence>
<evidence type="ECO:0000313" key="8">
    <source>
        <dbReference type="Proteomes" id="UP000007110"/>
    </source>
</evidence>
<dbReference type="GO" id="GO:0005634">
    <property type="term" value="C:nucleus"/>
    <property type="evidence" value="ECO:0007669"/>
    <property type="project" value="UniProtKB-SubCell"/>
</dbReference>
<dbReference type="InterPro" id="IPR038840">
    <property type="entry name" value="RWDD3"/>
</dbReference>
<evidence type="ECO:0000313" key="7">
    <source>
        <dbReference type="EnsemblMetazoa" id="XP_030845288"/>
    </source>
</evidence>
<dbReference type="OMA" id="GITFRIQ"/>
<feature type="domain" description="RWD" evidence="6">
    <location>
        <begin position="11"/>
        <end position="124"/>
    </location>
</feature>
<dbReference type="PANTHER" id="PTHR15628:SF1">
    <property type="entry name" value="RWD DOMAIN-CONTAINING PROTEIN 3"/>
    <property type="match status" value="1"/>
</dbReference>
<dbReference type="GeneID" id="115925481"/>
<dbReference type="InterPro" id="IPR016135">
    <property type="entry name" value="UBQ-conjugating_enzyme/RWD"/>
</dbReference>
<evidence type="ECO:0000259" key="6">
    <source>
        <dbReference type="PROSITE" id="PS50908"/>
    </source>
</evidence>
<dbReference type="GO" id="GO:0033554">
    <property type="term" value="P:cellular response to stress"/>
    <property type="evidence" value="ECO:0007669"/>
    <property type="project" value="UniProtKB-ARBA"/>
</dbReference>
<keyword evidence="8" id="KW-1185">Reference proteome</keyword>
<dbReference type="CDD" id="cd23819">
    <property type="entry name" value="RWD_RWDD3"/>
    <property type="match status" value="1"/>
</dbReference>
<dbReference type="InParanoid" id="A0A7M7P2Q7"/>
<dbReference type="OrthoDB" id="167315at2759"/>
<name>A0A7M7P2Q7_STRPU</name>
<comment type="subcellular location">
    <subcellularLocation>
        <location evidence="2">Cytoplasm</location>
    </subcellularLocation>
    <subcellularLocation>
        <location evidence="1">Nucleus</location>
    </subcellularLocation>
</comment>
<evidence type="ECO:0000256" key="4">
    <source>
        <dbReference type="ARBA" id="ARBA00022490"/>
    </source>
</evidence>
<keyword evidence="4" id="KW-0963">Cytoplasm</keyword>
<dbReference type="Pfam" id="PF05773">
    <property type="entry name" value="RWD"/>
    <property type="match status" value="1"/>
</dbReference>
<evidence type="ECO:0000256" key="3">
    <source>
        <dbReference type="ARBA" id="ARBA00015444"/>
    </source>
</evidence>
<dbReference type="GO" id="GO:0010468">
    <property type="term" value="P:regulation of gene expression"/>
    <property type="evidence" value="ECO:0007669"/>
    <property type="project" value="UniProtKB-ARBA"/>
</dbReference>
<sequence length="280" mass="31529">MSSPSSDDVADELQVIESIFCQSGEFVLHDFNALTGSSRYTIAVSDVPGNSLSPLVGSTLAITFTTTQCYPQSLPVISLTSDLLTRKATDSMTSDLVEYANEHLRGEPMTLEIVEWVRLHFKEYANEDQTLNQPHVVSDRQGGLKVSLLRLDHMRAKARYVKTITSWCAELGIMGRIFFVEKLILILLEGHQDNVKDFILRLKTQKVDVDSNGKGCKEKMMSVLSERHADEEKSSFSSFEVAELESIQSLKKTFDAVNLRELFEEHIQPLCRHPMQGSIR</sequence>
<dbReference type="RefSeq" id="XP_030845288.1">
    <property type="nucleotide sequence ID" value="XM_030989428.1"/>
</dbReference>
<dbReference type="EnsemblMetazoa" id="XM_030989428">
    <property type="protein sequence ID" value="XP_030845288"/>
    <property type="gene ID" value="LOC115925481"/>
</dbReference>
<protein>
    <recommendedName>
        <fullName evidence="3">RWD domain-containing protein 3</fullName>
    </recommendedName>
</protein>
<dbReference type="SUPFAM" id="SSF54495">
    <property type="entry name" value="UBC-like"/>
    <property type="match status" value="1"/>
</dbReference>
<evidence type="ECO:0000256" key="2">
    <source>
        <dbReference type="ARBA" id="ARBA00004496"/>
    </source>
</evidence>
<accession>A0A7M7P2Q7</accession>
<dbReference type="GO" id="GO:1902073">
    <property type="term" value="P:positive regulation of hypoxia-inducible factor-1alpha signaling pathway"/>
    <property type="evidence" value="ECO:0007669"/>
    <property type="project" value="InterPro"/>
</dbReference>
<dbReference type="SMART" id="SM00591">
    <property type="entry name" value="RWD"/>
    <property type="match status" value="1"/>
</dbReference>
<dbReference type="PROSITE" id="PS50908">
    <property type="entry name" value="RWD"/>
    <property type="match status" value="1"/>
</dbReference>